<keyword evidence="4" id="KW-0808">Transferase</keyword>
<dbReference type="GO" id="GO:0005886">
    <property type="term" value="C:plasma membrane"/>
    <property type="evidence" value="ECO:0007669"/>
    <property type="project" value="TreeGrafter"/>
</dbReference>
<evidence type="ECO:0000313" key="11">
    <source>
        <dbReference type="EMBL" id="MYZ48874.1"/>
    </source>
</evidence>
<dbReference type="InterPro" id="IPR003661">
    <property type="entry name" value="HisK_dim/P_dom"/>
</dbReference>
<evidence type="ECO:0000256" key="2">
    <source>
        <dbReference type="ARBA" id="ARBA00012438"/>
    </source>
</evidence>
<evidence type="ECO:0000256" key="7">
    <source>
        <dbReference type="SAM" id="Phobius"/>
    </source>
</evidence>
<dbReference type="OrthoDB" id="9801651at2"/>
<name>A0A964WUC0_9HYPH</name>
<dbReference type="EMBL" id="SPKJ01000051">
    <property type="protein sequence ID" value="MYZ48874.1"/>
    <property type="molecule type" value="Genomic_DNA"/>
</dbReference>
<dbReference type="EC" id="2.7.13.3" evidence="2"/>
<dbReference type="PROSITE" id="PS50113">
    <property type="entry name" value="PAC"/>
    <property type="match status" value="1"/>
</dbReference>
<dbReference type="GO" id="GO:0009927">
    <property type="term" value="F:histidine phosphotransfer kinase activity"/>
    <property type="evidence" value="ECO:0007669"/>
    <property type="project" value="TreeGrafter"/>
</dbReference>
<dbReference type="PROSITE" id="PS50109">
    <property type="entry name" value="HIS_KIN"/>
    <property type="match status" value="1"/>
</dbReference>
<dbReference type="InterPro" id="IPR005467">
    <property type="entry name" value="His_kinase_dom"/>
</dbReference>
<feature type="coiled-coil region" evidence="6">
    <location>
        <begin position="502"/>
        <end position="546"/>
    </location>
</feature>
<proteinExistence type="predicted"/>
<evidence type="ECO:0000256" key="1">
    <source>
        <dbReference type="ARBA" id="ARBA00000085"/>
    </source>
</evidence>
<evidence type="ECO:0000313" key="12">
    <source>
        <dbReference type="Proteomes" id="UP000773614"/>
    </source>
</evidence>
<dbReference type="AlphaFoldDB" id="A0A964WUC0"/>
<dbReference type="InterPro" id="IPR003594">
    <property type="entry name" value="HATPase_dom"/>
</dbReference>
<keyword evidence="5" id="KW-0418">Kinase</keyword>
<dbReference type="InterPro" id="IPR001610">
    <property type="entry name" value="PAC"/>
</dbReference>
<sequence length="782" mass="85207">MARAGEAIASADWRTRIPGRLNRVAFAGHAKLFVHPAYARLVNTEPYVKRLIPVLIVLFVLALGGMRVIVLFEERDVIDVRARAQIGLVARALASDLLSGDRLPSMTEPSELVQGRLENLLPARATAMERSIYVLNPDGMIIAAAPDPEGVVGRQLGSIIGFGQPLTTLGQLAGVLAITLPDGEDVLAAVHHNAARTASVAVIQPYSGVFADWRRTVSREATIFVATSVVLVILGFAFHAQAARAQEADAIYAETQSRFHMALRRGHSGLWDWDLARGTLFWSPSMFEILGIVPRNRLLSVADVSELVHPEDLDLLDLANALVTAGSGTVDQEFRMRHADGHWIWVRARAEVVSDREHEPHLVGIAVDVTEQKRLQEASRMADLRLRDAVEAISEAFVLWDAGNRLVLCNSKFQELYDVPSELVRPGTPYDAIIRSGTRPEITTSTALREAGGPESVSVEARIADGRWLQISERRTKDGGFVSVGTDITALKRNESQLLENERILTATVADLRQSRQKLERQAQQLVDLAEKYALEKEKAEDANRVKSEFLANVSHELRTPLNAIIGFSDMMLSGVFGALGDRKYAEYCSDIRQSGEYLLGVISDILDMARLEAGHVELDIEAIDLEQMVGGILDENGADAEAAGVALVAEIDDRVHLFGDRKALRQVVGNLVSNAVKFTPAGGSVQVECRRRGENVFFIVEDTGIGMPAAALSKIGQPFEQVQSQMTRSHRGSGLGLAISRALVDLHGGQMRIQSAPGVGTRVTVILPRRPRIETGGIAAA</sequence>
<dbReference type="NCBIfam" id="TIGR00229">
    <property type="entry name" value="sensory_box"/>
    <property type="match status" value="1"/>
</dbReference>
<dbReference type="SMART" id="SM00091">
    <property type="entry name" value="PAS"/>
    <property type="match status" value="2"/>
</dbReference>
<dbReference type="Pfam" id="PF00512">
    <property type="entry name" value="HisKA"/>
    <property type="match status" value="1"/>
</dbReference>
<feature type="transmembrane region" description="Helical" evidence="7">
    <location>
        <begin position="51"/>
        <end position="72"/>
    </location>
</feature>
<feature type="domain" description="PAC" evidence="10">
    <location>
        <begin position="330"/>
        <end position="381"/>
    </location>
</feature>
<dbReference type="SUPFAM" id="SSF55874">
    <property type="entry name" value="ATPase domain of HSP90 chaperone/DNA topoisomerase II/histidine kinase"/>
    <property type="match status" value="1"/>
</dbReference>
<feature type="domain" description="PAS" evidence="9">
    <location>
        <begin position="255"/>
        <end position="316"/>
    </location>
</feature>
<evidence type="ECO:0000256" key="3">
    <source>
        <dbReference type="ARBA" id="ARBA00022553"/>
    </source>
</evidence>
<dbReference type="Pfam" id="PF08447">
    <property type="entry name" value="PAS_3"/>
    <property type="match status" value="1"/>
</dbReference>
<protein>
    <recommendedName>
        <fullName evidence="2">histidine kinase</fullName>
        <ecNumber evidence="2">2.7.13.3</ecNumber>
    </recommendedName>
</protein>
<organism evidence="11 12">
    <name type="scientific">Propylenella binzhouense</name>
    <dbReference type="NCBI Taxonomy" id="2555902"/>
    <lineage>
        <taxon>Bacteria</taxon>
        <taxon>Pseudomonadati</taxon>
        <taxon>Pseudomonadota</taxon>
        <taxon>Alphaproteobacteria</taxon>
        <taxon>Hyphomicrobiales</taxon>
        <taxon>Propylenellaceae</taxon>
        <taxon>Propylenella</taxon>
    </lineage>
</organism>
<dbReference type="PANTHER" id="PTHR43047">
    <property type="entry name" value="TWO-COMPONENT HISTIDINE PROTEIN KINASE"/>
    <property type="match status" value="1"/>
</dbReference>
<comment type="catalytic activity">
    <reaction evidence="1">
        <text>ATP + protein L-histidine = ADP + protein N-phospho-L-histidine.</text>
        <dbReference type="EC" id="2.7.13.3"/>
    </reaction>
</comment>
<dbReference type="Pfam" id="PF12860">
    <property type="entry name" value="PAS_7"/>
    <property type="match status" value="1"/>
</dbReference>
<dbReference type="Gene3D" id="3.30.450.20">
    <property type="entry name" value="PAS domain"/>
    <property type="match status" value="2"/>
</dbReference>
<feature type="transmembrane region" description="Helical" evidence="7">
    <location>
        <begin position="221"/>
        <end position="240"/>
    </location>
</feature>
<dbReference type="CDD" id="cd16922">
    <property type="entry name" value="HATPase_EvgS-ArcB-TorS-like"/>
    <property type="match status" value="1"/>
</dbReference>
<dbReference type="CDD" id="cd18774">
    <property type="entry name" value="PDC2_HK_sensor"/>
    <property type="match status" value="1"/>
</dbReference>
<dbReference type="Gene3D" id="3.30.565.10">
    <property type="entry name" value="Histidine kinase-like ATPase, C-terminal domain"/>
    <property type="match status" value="1"/>
</dbReference>
<keyword evidence="3" id="KW-0597">Phosphoprotein</keyword>
<dbReference type="InterPro" id="IPR004358">
    <property type="entry name" value="Sig_transdc_His_kin-like_C"/>
</dbReference>
<dbReference type="InterPro" id="IPR036890">
    <property type="entry name" value="HATPase_C_sf"/>
</dbReference>
<keyword evidence="6" id="KW-0175">Coiled coil</keyword>
<dbReference type="InterPro" id="IPR000700">
    <property type="entry name" value="PAS-assoc_C"/>
</dbReference>
<dbReference type="InterPro" id="IPR000014">
    <property type="entry name" value="PAS"/>
</dbReference>
<evidence type="ECO:0000259" key="10">
    <source>
        <dbReference type="PROSITE" id="PS50113"/>
    </source>
</evidence>
<dbReference type="Pfam" id="PF02518">
    <property type="entry name" value="HATPase_c"/>
    <property type="match status" value="1"/>
</dbReference>
<keyword evidence="12" id="KW-1185">Reference proteome</keyword>
<dbReference type="PROSITE" id="PS50112">
    <property type="entry name" value="PAS"/>
    <property type="match status" value="1"/>
</dbReference>
<keyword evidence="7" id="KW-0472">Membrane</keyword>
<comment type="caution">
    <text evidence="11">The sequence shown here is derived from an EMBL/GenBank/DDBJ whole genome shotgun (WGS) entry which is preliminary data.</text>
</comment>
<dbReference type="FunFam" id="3.30.565.10:FF:000006">
    <property type="entry name" value="Sensor histidine kinase WalK"/>
    <property type="match status" value="1"/>
</dbReference>
<keyword evidence="7" id="KW-0812">Transmembrane</keyword>
<dbReference type="InterPro" id="IPR035965">
    <property type="entry name" value="PAS-like_dom_sf"/>
</dbReference>
<evidence type="ECO:0000259" key="8">
    <source>
        <dbReference type="PROSITE" id="PS50109"/>
    </source>
</evidence>
<dbReference type="InterPro" id="IPR036097">
    <property type="entry name" value="HisK_dim/P_sf"/>
</dbReference>
<dbReference type="SUPFAM" id="SSF47384">
    <property type="entry name" value="Homodimeric domain of signal transducing histidine kinase"/>
    <property type="match status" value="1"/>
</dbReference>
<reference evidence="11" key="1">
    <citation type="submission" date="2019-03" db="EMBL/GenBank/DDBJ databases">
        <title>Afifella sp. nov., isolated from activated sludge.</title>
        <authorList>
            <person name="Li Q."/>
            <person name="Liu Y."/>
        </authorList>
    </citation>
    <scope>NUCLEOTIDE SEQUENCE</scope>
    <source>
        <strain evidence="11">L72</strain>
    </source>
</reference>
<dbReference type="SMART" id="SM00086">
    <property type="entry name" value="PAC"/>
    <property type="match status" value="2"/>
</dbReference>
<dbReference type="CDD" id="cd00082">
    <property type="entry name" value="HisKA"/>
    <property type="match status" value="1"/>
</dbReference>
<dbReference type="InterPro" id="IPR013655">
    <property type="entry name" value="PAS_fold_3"/>
</dbReference>
<evidence type="ECO:0000256" key="6">
    <source>
        <dbReference type="SAM" id="Coils"/>
    </source>
</evidence>
<evidence type="ECO:0000259" key="9">
    <source>
        <dbReference type="PROSITE" id="PS50112"/>
    </source>
</evidence>
<dbReference type="SMART" id="SM00387">
    <property type="entry name" value="HATPase_c"/>
    <property type="match status" value="1"/>
</dbReference>
<feature type="domain" description="Histidine kinase" evidence="8">
    <location>
        <begin position="553"/>
        <end position="772"/>
    </location>
</feature>
<evidence type="ECO:0000256" key="4">
    <source>
        <dbReference type="ARBA" id="ARBA00022679"/>
    </source>
</evidence>
<dbReference type="SUPFAM" id="SSF55785">
    <property type="entry name" value="PYP-like sensor domain (PAS domain)"/>
    <property type="match status" value="2"/>
</dbReference>
<dbReference type="GO" id="GO:0000155">
    <property type="term" value="F:phosphorelay sensor kinase activity"/>
    <property type="evidence" value="ECO:0007669"/>
    <property type="project" value="InterPro"/>
</dbReference>
<dbReference type="PANTHER" id="PTHR43047:SF72">
    <property type="entry name" value="OSMOSENSING HISTIDINE PROTEIN KINASE SLN1"/>
    <property type="match status" value="1"/>
</dbReference>
<evidence type="ECO:0000256" key="5">
    <source>
        <dbReference type="ARBA" id="ARBA00022777"/>
    </source>
</evidence>
<dbReference type="PRINTS" id="PR00344">
    <property type="entry name" value="BCTRLSENSOR"/>
</dbReference>
<dbReference type="SMART" id="SM00388">
    <property type="entry name" value="HisKA"/>
    <property type="match status" value="1"/>
</dbReference>
<dbReference type="Gene3D" id="1.10.287.130">
    <property type="match status" value="1"/>
</dbReference>
<dbReference type="Proteomes" id="UP000773614">
    <property type="component" value="Unassembled WGS sequence"/>
</dbReference>
<accession>A0A964WUC0</accession>
<gene>
    <name evidence="11" type="ORF">E4O86_14255</name>
</gene>
<keyword evidence="7" id="KW-1133">Transmembrane helix</keyword>
<dbReference type="RefSeq" id="WP_161141221.1">
    <property type="nucleotide sequence ID" value="NZ_SPKJ01000051.1"/>
</dbReference>
<dbReference type="CDD" id="cd00130">
    <property type="entry name" value="PAS"/>
    <property type="match status" value="2"/>
</dbReference>